<dbReference type="Proteomes" id="UP000801492">
    <property type="component" value="Unassembled WGS sequence"/>
</dbReference>
<organism evidence="2 3">
    <name type="scientific">Ignelater luminosus</name>
    <name type="common">Cucubano</name>
    <name type="synonym">Pyrophorus luminosus</name>
    <dbReference type="NCBI Taxonomy" id="2038154"/>
    <lineage>
        <taxon>Eukaryota</taxon>
        <taxon>Metazoa</taxon>
        <taxon>Ecdysozoa</taxon>
        <taxon>Arthropoda</taxon>
        <taxon>Hexapoda</taxon>
        <taxon>Insecta</taxon>
        <taxon>Pterygota</taxon>
        <taxon>Neoptera</taxon>
        <taxon>Endopterygota</taxon>
        <taxon>Coleoptera</taxon>
        <taxon>Polyphaga</taxon>
        <taxon>Elateriformia</taxon>
        <taxon>Elateroidea</taxon>
        <taxon>Elateridae</taxon>
        <taxon>Agrypninae</taxon>
        <taxon>Pyrophorini</taxon>
        <taxon>Ignelater</taxon>
    </lineage>
</organism>
<dbReference type="InterPro" id="IPR052728">
    <property type="entry name" value="O2_lipid_transport_reg"/>
</dbReference>
<dbReference type="AlphaFoldDB" id="A0A8K0FWG2"/>
<evidence type="ECO:0000313" key="2">
    <source>
        <dbReference type="EMBL" id="KAF2881370.1"/>
    </source>
</evidence>
<name>A0A8K0FWG2_IGNLU</name>
<dbReference type="Pfam" id="PF20146">
    <property type="entry name" value="NRF"/>
    <property type="match status" value="1"/>
</dbReference>
<accession>A0A8K0FWG2</accession>
<evidence type="ECO:0000313" key="3">
    <source>
        <dbReference type="Proteomes" id="UP000801492"/>
    </source>
</evidence>
<dbReference type="OrthoDB" id="6764750at2759"/>
<dbReference type="InterPro" id="IPR006621">
    <property type="entry name" value="Nose-resist-to-fluoxetine_N"/>
</dbReference>
<evidence type="ECO:0000259" key="1">
    <source>
        <dbReference type="SMART" id="SM00703"/>
    </source>
</evidence>
<proteinExistence type="predicted"/>
<reference evidence="2" key="1">
    <citation type="submission" date="2019-08" db="EMBL/GenBank/DDBJ databases">
        <title>The genome of the North American firefly Photinus pyralis.</title>
        <authorList>
            <consortium name="Photinus pyralis genome working group"/>
            <person name="Fallon T.R."/>
            <person name="Sander Lower S.E."/>
            <person name="Weng J.-K."/>
        </authorList>
    </citation>
    <scope>NUCLEOTIDE SEQUENCE</scope>
    <source>
        <strain evidence="2">TRF0915ILg1</strain>
        <tissue evidence="2">Whole body</tissue>
    </source>
</reference>
<gene>
    <name evidence="2" type="ORF">ILUMI_24813</name>
</gene>
<protein>
    <recommendedName>
        <fullName evidence="1">Nose resistant-to-fluoxetine protein N-terminal domain-containing protein</fullName>
    </recommendedName>
</protein>
<sequence length="423" mass="48153">MLPSSFPFLHQRSSSDYVEYHPTLNQITRNLLSSVPPLDLSTVEGVSKKCKTHTLQYLRDLKEFKLWALKMYDANAKIPSGFLNGNINQLGDFDLCLAASSDNQNIKGQYCLASFQVEIPQSLYLAALHRLIQSHYAFKSNLEDPGHRVPRFSSINWAVCTPSSCSPKDIELGLREYINKLINGTELEVRFEVNPSMCQQPDSRSLPWSTILVRTPMTQIQRHTYVRQLIPRFEDTSLVANKNRAEPRILDEATQIEVLGQFLGTPTLSLRKACAATGICLESTQKVLKLERLFPILYRYDPDSGDEEPQQVCHRKRGLEFYSNSMIPKQQVTMEQIRLCKESPRSPISRICKNMQQSISETVSSFETIAVDVLNPLPNTDLGHRWVELFPLQAATDATAYAKELLEKVWKPYRAISAKPCKR</sequence>
<keyword evidence="3" id="KW-1185">Reference proteome</keyword>
<dbReference type="PANTHER" id="PTHR11161:SF4">
    <property type="entry name" value="DROP DEAD"/>
    <property type="match status" value="1"/>
</dbReference>
<comment type="caution">
    <text evidence="2">The sequence shown here is derived from an EMBL/GenBank/DDBJ whole genome shotgun (WGS) entry which is preliminary data.</text>
</comment>
<feature type="domain" description="Nose resistant-to-fluoxetine protein N-terminal" evidence="1">
    <location>
        <begin position="47"/>
        <end position="200"/>
    </location>
</feature>
<dbReference type="PANTHER" id="PTHR11161">
    <property type="entry name" value="O-ACYLTRANSFERASE"/>
    <property type="match status" value="1"/>
</dbReference>
<dbReference type="EMBL" id="VTPC01090748">
    <property type="protein sequence ID" value="KAF2881370.1"/>
    <property type="molecule type" value="Genomic_DNA"/>
</dbReference>
<dbReference type="SMART" id="SM00703">
    <property type="entry name" value="NRF"/>
    <property type="match status" value="1"/>
</dbReference>